<sequence length="408" mass="43578">IEQEFSKFNRAKCTAPQGATLNSSSSGGEADSSCASAGLNMPSKSQRNKEGEQEVQRDTAKKRDKSRVRESSSNPPVYGRSLGEEGEVFDTSQLDEKILGVEASLSALNRRLVVFENNFTSLNMVALEGLDEVKSNLEELEKVNKEELTDLELKLTEVLSSLHREFETLKRQVDETAVAGVAGPITVPKGRDNRSKNVPPKGDSSRNKNKPVPNRGSDTRGNNRNQYSNFCKNYEDCKKGASHREGSYICGETTHAASYCPSLSKLSAMVAAQKQQEHTAAQTKGPSGEQPGQTGGMDRNKNVVVGMFNHMALFNHITLAALAAQPASVCGAGVVAKSGGGACTASQGATLNSSSSGGEADSSCASAGLKSHIDYFPSFKDDLETFEEHIAAMTFSQKGALAEGTRLP</sequence>
<accession>A0A9J5XFE5</accession>
<feature type="non-terminal residue" evidence="3">
    <location>
        <position position="408"/>
    </location>
</feature>
<reference evidence="3 4" key="1">
    <citation type="submission" date="2020-09" db="EMBL/GenBank/DDBJ databases">
        <title>De no assembly of potato wild relative species, Solanum commersonii.</title>
        <authorList>
            <person name="Cho K."/>
        </authorList>
    </citation>
    <scope>NUCLEOTIDE SEQUENCE [LARGE SCALE GENOMIC DNA]</scope>
    <source>
        <strain evidence="3">LZ3.2</strain>
        <tissue evidence="3">Leaf</tissue>
    </source>
</reference>
<comment type="caution">
    <text evidence="3">The sequence shown here is derived from an EMBL/GenBank/DDBJ whole genome shotgun (WGS) entry which is preliminary data.</text>
</comment>
<keyword evidence="1" id="KW-0175">Coiled coil</keyword>
<feature type="region of interest" description="Disordered" evidence="2">
    <location>
        <begin position="182"/>
        <end position="225"/>
    </location>
</feature>
<evidence type="ECO:0000313" key="4">
    <source>
        <dbReference type="Proteomes" id="UP000824120"/>
    </source>
</evidence>
<evidence type="ECO:0000313" key="3">
    <source>
        <dbReference type="EMBL" id="KAG5586405.1"/>
    </source>
</evidence>
<organism evidence="3 4">
    <name type="scientific">Solanum commersonii</name>
    <name type="common">Commerson's wild potato</name>
    <name type="synonym">Commerson's nightshade</name>
    <dbReference type="NCBI Taxonomy" id="4109"/>
    <lineage>
        <taxon>Eukaryota</taxon>
        <taxon>Viridiplantae</taxon>
        <taxon>Streptophyta</taxon>
        <taxon>Embryophyta</taxon>
        <taxon>Tracheophyta</taxon>
        <taxon>Spermatophyta</taxon>
        <taxon>Magnoliopsida</taxon>
        <taxon>eudicotyledons</taxon>
        <taxon>Gunneridae</taxon>
        <taxon>Pentapetalae</taxon>
        <taxon>asterids</taxon>
        <taxon>lamiids</taxon>
        <taxon>Solanales</taxon>
        <taxon>Solanaceae</taxon>
        <taxon>Solanoideae</taxon>
        <taxon>Solaneae</taxon>
        <taxon>Solanum</taxon>
    </lineage>
</organism>
<dbReference type="AlphaFoldDB" id="A0A9J5XFE5"/>
<dbReference type="OrthoDB" id="1000653at2759"/>
<feature type="compositionally biased region" description="Low complexity" evidence="2">
    <location>
        <begin position="23"/>
        <end position="38"/>
    </location>
</feature>
<feature type="region of interest" description="Disordered" evidence="2">
    <location>
        <begin position="274"/>
        <end position="298"/>
    </location>
</feature>
<feature type="region of interest" description="Disordered" evidence="2">
    <location>
        <begin position="1"/>
        <end position="85"/>
    </location>
</feature>
<feature type="coiled-coil region" evidence="1">
    <location>
        <begin position="130"/>
        <end position="157"/>
    </location>
</feature>
<keyword evidence="4" id="KW-1185">Reference proteome</keyword>
<evidence type="ECO:0000256" key="1">
    <source>
        <dbReference type="SAM" id="Coils"/>
    </source>
</evidence>
<dbReference type="Proteomes" id="UP000824120">
    <property type="component" value="Chromosome 9"/>
</dbReference>
<feature type="compositionally biased region" description="Basic and acidic residues" evidence="2">
    <location>
        <begin position="47"/>
        <end position="61"/>
    </location>
</feature>
<protein>
    <submittedName>
        <fullName evidence="3">Uncharacterized protein</fullName>
    </submittedName>
</protein>
<evidence type="ECO:0000256" key="2">
    <source>
        <dbReference type="SAM" id="MobiDB-lite"/>
    </source>
</evidence>
<proteinExistence type="predicted"/>
<dbReference type="EMBL" id="JACXVP010000009">
    <property type="protein sequence ID" value="KAG5586405.1"/>
    <property type="molecule type" value="Genomic_DNA"/>
</dbReference>
<gene>
    <name evidence="3" type="ORF">H5410_046839</name>
</gene>
<name>A0A9J5XFE5_SOLCO</name>